<dbReference type="PANTHER" id="PTHR19303:SF74">
    <property type="entry name" value="POGO TRANSPOSABLE ELEMENT WITH KRAB DOMAIN"/>
    <property type="match status" value="1"/>
</dbReference>
<sequence>MPDSYSDIEKRILDACTAAQSQKKPNISALARQFDVPYYRLRARIQGRATRSTRPISTKTLNDVQEKALIRWIHQLDNLYRPPTAGMIEQSANQILQRNTIDGPPRTVDKNWVYRFIKRLPSEFQLIQQKPKDKNRLDAEEVGVLQHWYDCLEPIIKQIPPKNIYNFDETGFQLGQGKSQKVVTTMPVRAARGNPSKEMGELISAIECIAADGFVLPPYFIFKGVYHLERWYDADIPHEYRIALSPKGYTSDKISLDWIQHFHRHTKCRISKNEVRLLLFDGHESHLTYKFLQFCGQHYIIPYCFPPHTTHLVQPLDRQPFQAYKHFYRKRNNELASRGAEMDDKSDFLKQIHSIRTETFKQRTIRHAFEKRGIYPLNSEPVLEPLNKALESAPELQIITTPSPPPSSSSPPSTIRGLRRSISKAQSFIDSSPELNQSFVRRLNRVFQSSLETTELAAQLKDDLQQHLRYRKPQNRRKSQRRVRYNGPLTVYDAKRHIADRTEVERLQDLRQIRKAGTLGHNKPLQQEDIGDLSSTEASQMDKEGPRLPFWIDTQGDIV</sequence>
<gene>
    <name evidence="4" type="ORF">Aory05_000757900</name>
</gene>
<dbReference type="Pfam" id="PF03221">
    <property type="entry name" value="HTH_Tnp_Tc5"/>
    <property type="match status" value="1"/>
</dbReference>
<dbReference type="SMART" id="SM00674">
    <property type="entry name" value="CENPB"/>
    <property type="match status" value="1"/>
</dbReference>
<dbReference type="PROSITE" id="PS51253">
    <property type="entry name" value="HTH_CENPB"/>
    <property type="match status" value="1"/>
</dbReference>
<dbReference type="EMBL" id="BSYB01000030">
    <property type="protein sequence ID" value="GMG48930.1"/>
    <property type="molecule type" value="Genomic_DNA"/>
</dbReference>
<feature type="region of interest" description="Disordered" evidence="2">
    <location>
        <begin position="398"/>
        <end position="417"/>
    </location>
</feature>
<evidence type="ECO:0000313" key="4">
    <source>
        <dbReference type="EMBL" id="GMG48930.1"/>
    </source>
</evidence>
<feature type="region of interest" description="Disordered" evidence="2">
    <location>
        <begin position="518"/>
        <end position="549"/>
    </location>
</feature>
<name>A0ABQ6L392_ASPOZ</name>
<evidence type="ECO:0000259" key="3">
    <source>
        <dbReference type="PROSITE" id="PS51253"/>
    </source>
</evidence>
<dbReference type="Proteomes" id="UP001165189">
    <property type="component" value="Unassembled WGS sequence"/>
</dbReference>
<evidence type="ECO:0000256" key="1">
    <source>
        <dbReference type="ARBA" id="ARBA00023125"/>
    </source>
</evidence>
<dbReference type="PANTHER" id="PTHR19303">
    <property type="entry name" value="TRANSPOSON"/>
    <property type="match status" value="1"/>
</dbReference>
<evidence type="ECO:0000256" key="2">
    <source>
        <dbReference type="SAM" id="MobiDB-lite"/>
    </source>
</evidence>
<accession>A0ABQ6L392</accession>
<evidence type="ECO:0000313" key="5">
    <source>
        <dbReference type="Proteomes" id="UP001165189"/>
    </source>
</evidence>
<dbReference type="InterPro" id="IPR050863">
    <property type="entry name" value="CenT-Element_Derived"/>
</dbReference>
<keyword evidence="5" id="KW-1185">Reference proteome</keyword>
<keyword evidence="1" id="KW-0238">DNA-binding</keyword>
<proteinExistence type="predicted"/>
<dbReference type="InterPro" id="IPR004875">
    <property type="entry name" value="DDE_SF_endonuclease_dom"/>
</dbReference>
<reference evidence="4" key="1">
    <citation type="submission" date="2023-04" db="EMBL/GenBank/DDBJ databases">
        <title>Aspergillus oryzae var. brunneus NBRC 4377.</title>
        <authorList>
            <person name="Ichikawa N."/>
            <person name="Sato H."/>
            <person name="Tonouchi N."/>
        </authorList>
    </citation>
    <scope>NUCLEOTIDE SEQUENCE</scope>
    <source>
        <strain evidence="4">NBRC 4377</strain>
    </source>
</reference>
<feature type="domain" description="HTH CENPB-type" evidence="3">
    <location>
        <begin position="53"/>
        <end position="126"/>
    </location>
</feature>
<dbReference type="InterPro" id="IPR006600">
    <property type="entry name" value="HTH_CenpB_DNA-bd_dom"/>
</dbReference>
<comment type="caution">
    <text evidence="4">The sequence shown here is derived from an EMBL/GenBank/DDBJ whole genome shotgun (WGS) entry which is preliminary data.</text>
</comment>
<dbReference type="Pfam" id="PF03184">
    <property type="entry name" value="DDE_1"/>
    <property type="match status" value="1"/>
</dbReference>
<organism evidence="4 5">
    <name type="scientific">Aspergillus oryzae var. brunneus</name>
    <dbReference type="NCBI Taxonomy" id="332754"/>
    <lineage>
        <taxon>Eukaryota</taxon>
        <taxon>Fungi</taxon>
        <taxon>Dikarya</taxon>
        <taxon>Ascomycota</taxon>
        <taxon>Pezizomycotina</taxon>
        <taxon>Eurotiomycetes</taxon>
        <taxon>Eurotiomycetidae</taxon>
        <taxon>Eurotiales</taxon>
        <taxon>Aspergillaceae</taxon>
        <taxon>Aspergillus</taxon>
        <taxon>Aspergillus subgen. Circumdati</taxon>
    </lineage>
</organism>
<protein>
    <submittedName>
        <fullName evidence="4">Unnamed protein product</fullName>
    </submittedName>
</protein>